<protein>
    <submittedName>
        <fullName evidence="1">Uncharacterized protein</fullName>
    </submittedName>
</protein>
<sequence>MAVPVETVENVSLSQKAIQEFPDQSISAAALLRGRVMYVRQALDLVRFLHIVQKHVPNDPCNVQTIKEICASFPCVRSPSSLIHGFECICPIGYRAKSQAEPQCVNVDECSTDFKIKSNFGEDVCMNGGICIDLIPNPDQAMILGKASKNRHNSENLYGFK</sequence>
<dbReference type="EMBL" id="CAAALY010272326">
    <property type="protein sequence ID" value="VEL42045.1"/>
    <property type="molecule type" value="Genomic_DNA"/>
</dbReference>
<dbReference type="OrthoDB" id="10050940at2759"/>
<evidence type="ECO:0000313" key="2">
    <source>
        <dbReference type="Proteomes" id="UP000784294"/>
    </source>
</evidence>
<dbReference type="Proteomes" id="UP000784294">
    <property type="component" value="Unassembled WGS sequence"/>
</dbReference>
<accession>A0A448XPW3</accession>
<name>A0A448XPW3_9PLAT</name>
<gene>
    <name evidence="1" type="ORF">PXEA_LOCUS35485</name>
</gene>
<dbReference type="Gene3D" id="2.90.20.10">
    <property type="entry name" value="Plasmodium vivax P25 domain"/>
    <property type="match status" value="1"/>
</dbReference>
<proteinExistence type="predicted"/>
<evidence type="ECO:0000313" key="1">
    <source>
        <dbReference type="EMBL" id="VEL42045.1"/>
    </source>
</evidence>
<organism evidence="1 2">
    <name type="scientific">Protopolystoma xenopodis</name>
    <dbReference type="NCBI Taxonomy" id="117903"/>
    <lineage>
        <taxon>Eukaryota</taxon>
        <taxon>Metazoa</taxon>
        <taxon>Spiralia</taxon>
        <taxon>Lophotrochozoa</taxon>
        <taxon>Platyhelminthes</taxon>
        <taxon>Monogenea</taxon>
        <taxon>Polyopisthocotylea</taxon>
        <taxon>Polystomatidea</taxon>
        <taxon>Polystomatidae</taxon>
        <taxon>Protopolystoma</taxon>
    </lineage>
</organism>
<dbReference type="AlphaFoldDB" id="A0A448XPW3"/>
<comment type="caution">
    <text evidence="1">The sequence shown here is derived from an EMBL/GenBank/DDBJ whole genome shotgun (WGS) entry which is preliminary data.</text>
</comment>
<reference evidence="1" key="1">
    <citation type="submission" date="2018-11" db="EMBL/GenBank/DDBJ databases">
        <authorList>
            <consortium name="Pathogen Informatics"/>
        </authorList>
    </citation>
    <scope>NUCLEOTIDE SEQUENCE</scope>
</reference>
<keyword evidence="2" id="KW-1185">Reference proteome</keyword>